<protein>
    <submittedName>
        <fullName evidence="1">Putative AAA+ superfamily ATPase</fullName>
    </submittedName>
</protein>
<organism evidence="1 2">
    <name type="scientific">Sulfurisphaera ohwakuensis</name>
    <dbReference type="NCBI Taxonomy" id="69656"/>
    <lineage>
        <taxon>Archaea</taxon>
        <taxon>Thermoproteota</taxon>
        <taxon>Thermoprotei</taxon>
        <taxon>Sulfolobales</taxon>
        <taxon>Sulfolobaceae</taxon>
        <taxon>Sulfurisphaera</taxon>
    </lineage>
</organism>
<dbReference type="AlphaFoldDB" id="A0A7J9RW71"/>
<dbReference type="GeneID" id="42800502"/>
<comment type="caution">
    <text evidence="1">The sequence shown here is derived from an EMBL/GenBank/DDBJ whole genome shotgun (WGS) entry which is preliminary data.</text>
</comment>
<name>A0A7J9RW71_SULOH</name>
<reference evidence="1 2" key="1">
    <citation type="submission" date="2020-08" db="EMBL/GenBank/DDBJ databases">
        <title>Genomic Encyclopedia of Type Strains, Phase IV (KMG-IV): sequencing the most valuable type-strain genomes for metagenomic binning, comparative biology and taxonomic classification.</title>
        <authorList>
            <person name="Goeker M."/>
        </authorList>
    </citation>
    <scope>NUCLEOTIDE SEQUENCE [LARGE SCALE GENOMIC DNA]</scope>
    <source>
        <strain evidence="1 2">DSM 12421</strain>
    </source>
</reference>
<evidence type="ECO:0000313" key="2">
    <source>
        <dbReference type="Proteomes" id="UP000582213"/>
    </source>
</evidence>
<evidence type="ECO:0000313" key="1">
    <source>
        <dbReference type="EMBL" id="MBB5255233.1"/>
    </source>
</evidence>
<gene>
    <name evidence="1" type="ORF">HNQ62_003008</name>
</gene>
<accession>A0A7J9RW71</accession>
<dbReference type="EMBL" id="JACHFY010000054">
    <property type="protein sequence ID" value="MBB5255233.1"/>
    <property type="molecule type" value="Genomic_DNA"/>
</dbReference>
<proteinExistence type="predicted"/>
<dbReference type="RefSeq" id="WP_231113711.1">
    <property type="nucleotide sequence ID" value="NZ_CP045484.1"/>
</dbReference>
<sequence length="50" mass="5887">MSDRIEEREIEGLLEAKNSLKVDNSVILTWDYEGEVKGIRALPLWKWLLE</sequence>
<dbReference type="Proteomes" id="UP000582213">
    <property type="component" value="Unassembled WGS sequence"/>
</dbReference>